<feature type="region of interest" description="Disordered" evidence="1">
    <location>
        <begin position="1"/>
        <end position="23"/>
    </location>
</feature>
<keyword evidence="3" id="KW-1185">Reference proteome</keyword>
<comment type="caution">
    <text evidence="2">The sequence shown here is derived from an EMBL/GenBank/DDBJ whole genome shotgun (WGS) entry which is preliminary data.</text>
</comment>
<sequence>MPEDTPAQNEGPADQPGTEPDQLSFDAELIDYWRGITSRFPAMNDEHFAAVAAIVRKIDERRAA</sequence>
<gene>
    <name evidence="2" type="ORF">FG87_22180</name>
</gene>
<accession>A0ABR4ZCR7</accession>
<protein>
    <submittedName>
        <fullName evidence="2">Uncharacterized protein</fullName>
    </submittedName>
</protein>
<evidence type="ECO:0000256" key="1">
    <source>
        <dbReference type="SAM" id="MobiDB-lite"/>
    </source>
</evidence>
<proteinExistence type="predicted"/>
<reference evidence="2 3" key="1">
    <citation type="journal article" date="2014" name="Int. J. Syst. Evol. Microbiol.">
        <title>Nocardia vulneris sp. nov., isolated from wounds of human patients in North America.</title>
        <authorList>
            <person name="Lasker B.A."/>
            <person name="Bell M."/>
            <person name="Klenk H.P."/>
            <person name="Sproer C."/>
            <person name="Schumann C."/>
            <person name="Schumann P."/>
            <person name="Brown J.M."/>
        </authorList>
    </citation>
    <scope>NUCLEOTIDE SEQUENCE [LARGE SCALE GENOMIC DNA]</scope>
    <source>
        <strain evidence="2 3">W9851</strain>
    </source>
</reference>
<name>A0ABR4ZCR7_9NOCA</name>
<dbReference type="EMBL" id="JNFP01000026">
    <property type="protein sequence ID" value="KIA63061.1"/>
    <property type="molecule type" value="Genomic_DNA"/>
</dbReference>
<evidence type="ECO:0000313" key="2">
    <source>
        <dbReference type="EMBL" id="KIA63061.1"/>
    </source>
</evidence>
<dbReference type="Proteomes" id="UP000031364">
    <property type="component" value="Unassembled WGS sequence"/>
</dbReference>
<dbReference type="RefSeq" id="WP_043673713.1">
    <property type="nucleotide sequence ID" value="NZ_BDCI01000004.1"/>
</dbReference>
<evidence type="ECO:0000313" key="3">
    <source>
        <dbReference type="Proteomes" id="UP000031364"/>
    </source>
</evidence>
<organism evidence="2 3">
    <name type="scientific">Nocardia vulneris</name>
    <dbReference type="NCBI Taxonomy" id="1141657"/>
    <lineage>
        <taxon>Bacteria</taxon>
        <taxon>Bacillati</taxon>
        <taxon>Actinomycetota</taxon>
        <taxon>Actinomycetes</taxon>
        <taxon>Mycobacteriales</taxon>
        <taxon>Nocardiaceae</taxon>
        <taxon>Nocardia</taxon>
    </lineage>
</organism>